<dbReference type="RefSeq" id="WP_073308487.1">
    <property type="nucleotide sequence ID" value="NZ_FQZI01000001.1"/>
</dbReference>
<name>A0A1M6B9W8_9FLAO</name>
<reference evidence="2" key="1">
    <citation type="submission" date="2016-11" db="EMBL/GenBank/DDBJ databases">
        <authorList>
            <person name="Varghese N."/>
            <person name="Submissions S."/>
        </authorList>
    </citation>
    <scope>NUCLEOTIDE SEQUENCE [LARGE SCALE GENOMIC DNA]</scope>
    <source>
        <strain evidence="2">DSM 18829</strain>
    </source>
</reference>
<protein>
    <submittedName>
        <fullName evidence="1">Uncharacterized protein</fullName>
    </submittedName>
</protein>
<sequence length="70" mass="7805">MRKLEEFKNDDNLLSQNELSNIIGGLLPADRSRYTCFTQTASEGCTDTRCEQTIDENGTSTTTITETDNP</sequence>
<gene>
    <name evidence="1" type="ORF">SAMN05444363_0630</name>
</gene>
<dbReference type="AlphaFoldDB" id="A0A1M6B9W8"/>
<dbReference type="EMBL" id="FQZI01000001">
    <property type="protein sequence ID" value="SHI45457.1"/>
    <property type="molecule type" value="Genomic_DNA"/>
</dbReference>
<evidence type="ECO:0000313" key="1">
    <source>
        <dbReference type="EMBL" id="SHI45457.1"/>
    </source>
</evidence>
<organism evidence="1 2">
    <name type="scientific">Flavobacterium terrae</name>
    <dbReference type="NCBI Taxonomy" id="415425"/>
    <lineage>
        <taxon>Bacteria</taxon>
        <taxon>Pseudomonadati</taxon>
        <taxon>Bacteroidota</taxon>
        <taxon>Flavobacteriia</taxon>
        <taxon>Flavobacteriales</taxon>
        <taxon>Flavobacteriaceae</taxon>
        <taxon>Flavobacterium</taxon>
    </lineage>
</organism>
<proteinExistence type="predicted"/>
<accession>A0A1M6B9W8</accession>
<dbReference type="STRING" id="415425.SAMN05444363_0630"/>
<keyword evidence="2" id="KW-1185">Reference proteome</keyword>
<evidence type="ECO:0000313" key="2">
    <source>
        <dbReference type="Proteomes" id="UP000184488"/>
    </source>
</evidence>
<dbReference type="Proteomes" id="UP000184488">
    <property type="component" value="Unassembled WGS sequence"/>
</dbReference>